<evidence type="ECO:0000313" key="9">
    <source>
        <dbReference type="Proteomes" id="UP000029867"/>
    </source>
</evidence>
<feature type="domain" description="EXS" evidence="6">
    <location>
        <begin position="188"/>
        <end position="388"/>
    </location>
</feature>
<evidence type="ECO:0000313" key="10">
    <source>
        <dbReference type="Proteomes" id="UP000189274"/>
    </source>
</evidence>
<dbReference type="EMBL" id="JQFK01000009">
    <property type="protein sequence ID" value="KGK39383.1"/>
    <property type="molecule type" value="Genomic_DNA"/>
</dbReference>
<feature type="transmembrane region" description="Helical" evidence="5">
    <location>
        <begin position="158"/>
        <end position="179"/>
    </location>
</feature>
<organism evidence="7 9">
    <name type="scientific">Pichia kudriavzevii</name>
    <name type="common">Yeast</name>
    <name type="synonym">Issatchenkia orientalis</name>
    <dbReference type="NCBI Taxonomy" id="4909"/>
    <lineage>
        <taxon>Eukaryota</taxon>
        <taxon>Fungi</taxon>
        <taxon>Dikarya</taxon>
        <taxon>Ascomycota</taxon>
        <taxon>Saccharomycotina</taxon>
        <taxon>Pichiomycetes</taxon>
        <taxon>Pichiales</taxon>
        <taxon>Pichiaceae</taxon>
        <taxon>Pichia</taxon>
    </lineage>
</organism>
<evidence type="ECO:0000313" key="7">
    <source>
        <dbReference type="EMBL" id="KGK39383.1"/>
    </source>
</evidence>
<gene>
    <name evidence="8" type="ORF">BOH78_0399</name>
    <name evidence="7" type="ORF">JL09_g1409</name>
</gene>
<dbReference type="InterPro" id="IPR004342">
    <property type="entry name" value="EXS_C"/>
</dbReference>
<dbReference type="PANTHER" id="PTHR10783">
    <property type="entry name" value="XENOTROPIC AND POLYTROPIC RETROVIRUS RECEPTOR 1-RELATED"/>
    <property type="match status" value="1"/>
</dbReference>
<protein>
    <submittedName>
        <fullName evidence="8">Protein ERD1</fullName>
    </submittedName>
</protein>
<keyword evidence="4 5" id="KW-0472">Membrane</keyword>
<dbReference type="Pfam" id="PF03124">
    <property type="entry name" value="EXS"/>
    <property type="match status" value="1"/>
</dbReference>
<dbReference type="eggNOG" id="KOG1162">
    <property type="taxonomic scope" value="Eukaryota"/>
</dbReference>
<dbReference type="EMBL" id="MQVM01000002">
    <property type="protein sequence ID" value="ONH77193.1"/>
    <property type="molecule type" value="Genomic_DNA"/>
</dbReference>
<evidence type="ECO:0000256" key="4">
    <source>
        <dbReference type="ARBA" id="ARBA00023136"/>
    </source>
</evidence>
<dbReference type="PANTHER" id="PTHR10783:SF46">
    <property type="entry name" value="PROTEIN ERD1 HOMOLOG 2"/>
    <property type="match status" value="1"/>
</dbReference>
<dbReference type="GO" id="GO:0016020">
    <property type="term" value="C:membrane"/>
    <property type="evidence" value="ECO:0007669"/>
    <property type="project" value="UniProtKB-SubCell"/>
</dbReference>
<dbReference type="GO" id="GO:0005737">
    <property type="term" value="C:cytoplasm"/>
    <property type="evidence" value="ECO:0007669"/>
    <property type="project" value="TreeGrafter"/>
</dbReference>
<reference evidence="10" key="3">
    <citation type="journal article" date="2017" name="Genome Announc.">
        <title>Genome sequences of Cyberlindnera fabianii 65, Pichia kudriavzevii 129, and Saccharomyces cerevisiae 131 isolated from fermented masau fruits in Zimbabwe.</title>
        <authorList>
            <person name="van Rijswijck I.M.H."/>
            <person name="Derks M.F.L."/>
            <person name="Abee T."/>
            <person name="de Ridder D."/>
            <person name="Smid E.J."/>
        </authorList>
    </citation>
    <scope>NUCLEOTIDE SEQUENCE [LARGE SCALE GENOMIC DNA]</scope>
    <source>
        <strain evidence="10">129</strain>
    </source>
</reference>
<dbReference type="VEuPathDB" id="FungiDB:C5L36_0B08950"/>
<keyword evidence="3 5" id="KW-1133">Transmembrane helix</keyword>
<comment type="caution">
    <text evidence="7">The sequence shown here is derived from an EMBL/GenBank/DDBJ whole genome shotgun (WGS) entry which is preliminary data.</text>
</comment>
<dbReference type="PROSITE" id="PS51380">
    <property type="entry name" value="EXS"/>
    <property type="match status" value="1"/>
</dbReference>
<evidence type="ECO:0000259" key="6">
    <source>
        <dbReference type="PROSITE" id="PS51380"/>
    </source>
</evidence>
<evidence type="ECO:0000313" key="8">
    <source>
        <dbReference type="EMBL" id="ONH77193.1"/>
    </source>
</evidence>
<feature type="transmembrane region" description="Helical" evidence="5">
    <location>
        <begin position="94"/>
        <end position="114"/>
    </location>
</feature>
<reference evidence="9" key="1">
    <citation type="journal article" date="2014" name="Microb. Cell Fact.">
        <title>Exploiting Issatchenkia orientalis SD108 for succinic acid production.</title>
        <authorList>
            <person name="Xiao H."/>
            <person name="Shao Z."/>
            <person name="Jiang Y."/>
            <person name="Dole S."/>
            <person name="Zhao H."/>
        </authorList>
    </citation>
    <scope>NUCLEOTIDE SEQUENCE [LARGE SCALE GENOMIC DNA]</scope>
    <source>
        <strain evidence="9">SD108</strain>
    </source>
</reference>
<name>A0A099P2Z8_PICKU</name>
<evidence type="ECO:0000256" key="3">
    <source>
        <dbReference type="ARBA" id="ARBA00022989"/>
    </source>
</evidence>
<feature type="transmembrane region" description="Helical" evidence="5">
    <location>
        <begin position="20"/>
        <end position="39"/>
    </location>
</feature>
<dbReference type="HOGENOM" id="CLU_024081_2_1_1"/>
<reference evidence="7" key="2">
    <citation type="submission" date="2014-08" db="EMBL/GenBank/DDBJ databases">
        <title>Exploiting Issatchenkia orientalis SD108 for Succinic Acid Production.</title>
        <authorList>
            <person name="Xiao H."/>
            <person name="Shao Z."/>
            <person name="Jiang Y."/>
            <person name="Dole S."/>
            <person name="Zhao H."/>
        </authorList>
    </citation>
    <scope>NUCLEOTIDE SEQUENCE [LARGE SCALE GENOMIC DNA]</scope>
    <source>
        <strain evidence="7">SD108</strain>
    </source>
</reference>
<evidence type="ECO:0000256" key="1">
    <source>
        <dbReference type="ARBA" id="ARBA00004141"/>
    </source>
</evidence>
<feature type="transmembrane region" description="Helical" evidence="5">
    <location>
        <begin position="71"/>
        <end position="88"/>
    </location>
</feature>
<comment type="subcellular location">
    <subcellularLocation>
        <location evidence="1">Membrane</location>
        <topology evidence="1">Multi-pass membrane protein</topology>
    </subcellularLocation>
</comment>
<evidence type="ECO:0000256" key="5">
    <source>
        <dbReference type="SAM" id="Phobius"/>
    </source>
</evidence>
<keyword evidence="2 5" id="KW-0812">Transmembrane</keyword>
<reference evidence="8" key="4">
    <citation type="submission" date="2017-01" db="EMBL/GenBank/DDBJ databases">
        <authorList>
            <person name="Mah S.A."/>
            <person name="Swanson W.J."/>
            <person name="Moy G.W."/>
            <person name="Vacquier V.D."/>
        </authorList>
    </citation>
    <scope>NUCLEOTIDE SEQUENCE [LARGE SCALE GENOMIC DNA]</scope>
    <source>
        <strain evidence="8">129</strain>
    </source>
</reference>
<proteinExistence type="predicted"/>
<dbReference type="AlphaFoldDB" id="A0A099P2Z8"/>
<evidence type="ECO:0000256" key="2">
    <source>
        <dbReference type="ARBA" id="ARBA00022692"/>
    </source>
</evidence>
<accession>A0A099P2Z8</accession>
<sequence length="388" mass="45732">MDSEKAIQLNTFDICLPLPYRVVFLINAGVALWHVNLFTCRKLNIDVLMVLKIAPQETTLVKMMNRSWKRLTTITLVNFFSYLLYFTLTFNGHTLLLVDWFPLINIITVFVILLNQTPSAESNRLSQTIRRIIKGNIDVNLRNNDILLTDTFTSYNKVLVDFLIYMSALFLGLQTLPYGSDLYKQLSKSHLQIYNLDTILASFPSVLRLKQCLQEYKESKRMNKSHLYNAIKYSTAFLPTISMILYKSGIMHTQSLWYLSSFINSAYSFYWDVTNDWNFGFFLKFLTNQPHLEMFRSKMVYSKTVYIVAIIADFQLRFLWIYKLIYVSGQYDGGYKDFFVLLFTSEIGNFILEILEIFRRWVWVFLKIETEYVKMLSSKEITEMQNLD</sequence>
<dbReference type="Proteomes" id="UP000189274">
    <property type="component" value="Unassembled WGS sequence"/>
</dbReference>
<dbReference type="Proteomes" id="UP000029867">
    <property type="component" value="Unassembled WGS sequence"/>
</dbReference>